<dbReference type="Pfam" id="PF01139">
    <property type="entry name" value="RtcB"/>
    <property type="match status" value="1"/>
</dbReference>
<evidence type="ECO:0000256" key="3">
    <source>
        <dbReference type="ARBA" id="ARBA00022723"/>
    </source>
</evidence>
<feature type="binding site" evidence="11">
    <location>
        <begin position="330"/>
        <end position="331"/>
    </location>
    <ligand>
        <name>GMP</name>
        <dbReference type="ChEBI" id="CHEBI:58115"/>
    </ligand>
</feature>
<accession>A0A7C3J578</accession>
<dbReference type="EMBL" id="DSTT01000001">
    <property type="protein sequence ID" value="HFK23074.1"/>
    <property type="molecule type" value="Genomic_DNA"/>
</dbReference>
<evidence type="ECO:0000256" key="7">
    <source>
        <dbReference type="ARBA" id="ARBA00023211"/>
    </source>
</evidence>
<dbReference type="PANTHER" id="PTHR11118">
    <property type="entry name" value="RNA-SPLICING LIGASE RTCB HOMOLOG"/>
    <property type="match status" value="1"/>
</dbReference>
<evidence type="ECO:0000256" key="1">
    <source>
        <dbReference type="ARBA" id="ARBA00008071"/>
    </source>
</evidence>
<dbReference type="GO" id="GO:0005525">
    <property type="term" value="F:GTP binding"/>
    <property type="evidence" value="ECO:0007669"/>
    <property type="project" value="UniProtKB-KW"/>
</dbReference>
<dbReference type="AlphaFoldDB" id="A0A7C3J578"/>
<keyword evidence="2 13" id="KW-0436">Ligase</keyword>
<feature type="binding site" evidence="11">
    <location>
        <begin position="405"/>
        <end position="408"/>
    </location>
    <ligand>
        <name>GMP</name>
        <dbReference type="ChEBI" id="CHEBI:58115"/>
    </ligand>
</feature>
<comment type="caution">
    <text evidence="14">The sequence shown here is derived from an EMBL/GenBank/DDBJ whole genome shotgun (WGS) entry which is preliminary data.</text>
</comment>
<evidence type="ECO:0000256" key="9">
    <source>
        <dbReference type="ARBA" id="ARBA00049514"/>
    </source>
</evidence>
<evidence type="ECO:0000256" key="6">
    <source>
        <dbReference type="ARBA" id="ARBA00023134"/>
    </source>
</evidence>
<evidence type="ECO:0000256" key="8">
    <source>
        <dbReference type="ARBA" id="ARBA00047746"/>
    </source>
</evidence>
<feature type="active site" description="GMP-histidine intermediate" evidence="10">
    <location>
        <position position="405"/>
    </location>
</feature>
<comment type="cofactor">
    <cofactor evidence="12 13">
        <name>Mn(2+)</name>
        <dbReference type="ChEBI" id="CHEBI:29035"/>
    </cofactor>
    <text evidence="12 13">Binds 2 manganese ions per subunit.</text>
</comment>
<dbReference type="InterPro" id="IPR036025">
    <property type="entry name" value="RtcB-like_sf"/>
</dbReference>
<proteinExistence type="inferred from homology"/>
<reference evidence="14" key="1">
    <citation type="journal article" date="2020" name="mSystems">
        <title>Genome- and Community-Level Interaction Insights into Carbon Utilization and Element Cycling Functions of Hydrothermarchaeota in Hydrothermal Sediment.</title>
        <authorList>
            <person name="Zhou Z."/>
            <person name="Liu Y."/>
            <person name="Xu W."/>
            <person name="Pan J."/>
            <person name="Luo Z.H."/>
            <person name="Li M."/>
        </authorList>
    </citation>
    <scope>NUCLEOTIDE SEQUENCE [LARGE SCALE GENOMIC DNA]</scope>
    <source>
        <strain evidence="14">SpSt-464</strain>
    </source>
</reference>
<protein>
    <recommendedName>
        <fullName evidence="13">tRNA-splicing ligase RtcB</fullName>
        <ecNumber evidence="13">6.5.1.-</ecNumber>
    </recommendedName>
</protein>
<keyword evidence="3 12" id="KW-0479">Metal-binding</keyword>
<evidence type="ECO:0000256" key="2">
    <source>
        <dbReference type="ARBA" id="ARBA00022598"/>
    </source>
</evidence>
<comment type="subunit">
    <text evidence="13">Monomer.</text>
</comment>
<dbReference type="InterPro" id="IPR001233">
    <property type="entry name" value="RtcB"/>
</dbReference>
<dbReference type="Gene3D" id="3.90.1860.10">
    <property type="entry name" value="tRNA-splicing ligase RtcB"/>
    <property type="match status" value="1"/>
</dbReference>
<dbReference type="FunFam" id="3.90.1860.10:FF:000001">
    <property type="entry name" value="tRNA-splicing ligase RtcB homolog"/>
    <property type="match status" value="1"/>
</dbReference>
<evidence type="ECO:0000313" key="14">
    <source>
        <dbReference type="EMBL" id="HFK23074.1"/>
    </source>
</evidence>
<dbReference type="GO" id="GO:0046872">
    <property type="term" value="F:metal ion binding"/>
    <property type="evidence" value="ECO:0007669"/>
    <property type="project" value="UniProtKB-UniRule"/>
</dbReference>
<gene>
    <name evidence="13" type="primary">rtcB</name>
    <name evidence="14" type="ORF">ENS15_00255</name>
</gene>
<evidence type="ECO:0000256" key="11">
    <source>
        <dbReference type="PIRSR" id="PIRSR601233-2"/>
    </source>
</evidence>
<dbReference type="SUPFAM" id="SSF103365">
    <property type="entry name" value="Hypothetical protein PH1602"/>
    <property type="match status" value="1"/>
</dbReference>
<name>A0A7C3J578_UNCW3</name>
<evidence type="ECO:0000256" key="10">
    <source>
        <dbReference type="PIRSR" id="PIRSR601233-1"/>
    </source>
</evidence>
<evidence type="ECO:0000256" key="5">
    <source>
        <dbReference type="ARBA" id="ARBA00022800"/>
    </source>
</evidence>
<dbReference type="GO" id="GO:0003972">
    <property type="term" value="F:RNA ligase (ATP) activity"/>
    <property type="evidence" value="ECO:0007669"/>
    <property type="project" value="TreeGrafter"/>
</dbReference>
<feature type="binding site" evidence="11">
    <location>
        <begin position="379"/>
        <end position="382"/>
    </location>
    <ligand>
        <name>GMP</name>
        <dbReference type="ChEBI" id="CHEBI:58115"/>
    </ligand>
</feature>
<sequence>MNYKEFLKRVDENRVIIPKGSFEGMRVDCEIFINREVEKSLEDDSIKQLVNVSKLPGIVKKSLAMPDIHSGYGFPIGGVAAFDLKNGIISPGGVGYDINCGVRCIITGLKRDDLKNCIKELLTKIFLEVPSGIGSVGSVKLKKNDLKRIVLKGAFWAVENGFGDEKDLESIESNGCLEGGEFDCISEDAIERGISQQGTLGSGNHFLEIDYVSKIYDLDIANKFGLFENQIVVMLHTGSRGFGHQICSDYVSSFSKDLRKKDISLPDKQLVYSYFNSDSGRSYYKAMVGAANYAFCNREIIGYMIKKTILKFFKRSESDLKIELLYDIAHNIAKIEEYEIDGVKRKLIVHRKGATRAFPKGHPELKGIFKETGQPVLIPGDMLSGGYILVGGEKSVEESFSSTCHGAGRTLSRKEAIRFSKRTDVFEKINESGVFVLSQSNRTIVEEIPQAYKNVDNVVKTVQDAKLSFPVAKLLPVGVIKG</sequence>
<evidence type="ECO:0000256" key="12">
    <source>
        <dbReference type="PIRSR" id="PIRSR601233-3"/>
    </source>
</evidence>
<dbReference type="GO" id="GO:0042245">
    <property type="term" value="P:RNA repair"/>
    <property type="evidence" value="ECO:0007669"/>
    <property type="project" value="UniProtKB-KW"/>
</dbReference>
<keyword evidence="4 11" id="KW-0547">Nucleotide-binding</keyword>
<feature type="binding site" evidence="11">
    <location>
        <position position="481"/>
    </location>
    <ligand>
        <name>GMP</name>
        <dbReference type="ChEBI" id="CHEBI:58115"/>
    </ligand>
</feature>
<feature type="binding site" evidence="11">
    <location>
        <begin position="204"/>
        <end position="208"/>
    </location>
    <ligand>
        <name>GMP</name>
        <dbReference type="ChEBI" id="CHEBI:58115"/>
    </ligand>
</feature>
<dbReference type="PANTHER" id="PTHR11118:SF1">
    <property type="entry name" value="RNA-SPLICING LIGASE RTCB HOMOLOG"/>
    <property type="match status" value="1"/>
</dbReference>
<keyword evidence="7 12" id="KW-0464">Manganese</keyword>
<evidence type="ECO:0000256" key="4">
    <source>
        <dbReference type="ARBA" id="ARBA00022741"/>
    </source>
</evidence>
<feature type="binding site" evidence="12">
    <location>
        <position position="330"/>
    </location>
    <ligand>
        <name>Mn(2+)</name>
        <dbReference type="ChEBI" id="CHEBI:29035"/>
        <label>2</label>
    </ligand>
</feature>
<keyword evidence="6 11" id="KW-0342">GTP-binding</keyword>
<feature type="binding site" evidence="12">
    <location>
        <position position="236"/>
    </location>
    <ligand>
        <name>Mn(2+)</name>
        <dbReference type="ChEBI" id="CHEBI:29035"/>
        <label>2</label>
    </ligand>
</feature>
<dbReference type="GO" id="GO:0006396">
    <property type="term" value="P:RNA processing"/>
    <property type="evidence" value="ECO:0007669"/>
    <property type="project" value="InterPro"/>
</dbReference>
<organism evidence="14">
    <name type="scientific">candidate division WOR-3 bacterium</name>
    <dbReference type="NCBI Taxonomy" id="2052148"/>
    <lineage>
        <taxon>Bacteria</taxon>
        <taxon>Bacteria division WOR-3</taxon>
    </lineage>
</organism>
<comment type="similarity">
    <text evidence="1 13">Belongs to the RtcB family.</text>
</comment>
<keyword evidence="5" id="KW-0692">RNA repair</keyword>
<comment type="catalytic activity">
    <reaction evidence="8">
        <text>a 3'-end 3'-phospho-ribonucleotide-RNA + a 5'-end dephospho-ribonucleoside-RNA + GTP = a ribonucleotidyl-ribonucleotide-RNA + GMP + diphosphate</text>
        <dbReference type="Rhea" id="RHEA:68076"/>
        <dbReference type="Rhea" id="RHEA-COMP:10463"/>
        <dbReference type="Rhea" id="RHEA-COMP:13936"/>
        <dbReference type="Rhea" id="RHEA-COMP:17355"/>
        <dbReference type="ChEBI" id="CHEBI:33019"/>
        <dbReference type="ChEBI" id="CHEBI:37565"/>
        <dbReference type="ChEBI" id="CHEBI:58115"/>
        <dbReference type="ChEBI" id="CHEBI:83062"/>
        <dbReference type="ChEBI" id="CHEBI:138284"/>
        <dbReference type="ChEBI" id="CHEBI:173118"/>
        <dbReference type="EC" id="6.5.1.8"/>
    </reaction>
</comment>
<dbReference type="EC" id="6.5.1.-" evidence="13"/>
<feature type="binding site" evidence="12">
    <location>
        <position position="205"/>
    </location>
    <ligand>
        <name>Mn(2+)</name>
        <dbReference type="ChEBI" id="CHEBI:29035"/>
        <label>1</label>
    </ligand>
</feature>
<feature type="binding site" evidence="12">
    <location>
        <position position="97"/>
    </location>
    <ligand>
        <name>Mn(2+)</name>
        <dbReference type="ChEBI" id="CHEBI:29035"/>
        <label>1</label>
    </ligand>
</feature>
<comment type="catalytic activity">
    <reaction evidence="9">
        <text>a 3'-end 2',3'-cyclophospho-ribonucleotide-RNA + a 5'-end dephospho-ribonucleoside-RNA + GTP + H2O = a ribonucleotidyl-ribonucleotide-RNA + GMP + diphosphate + H(+)</text>
        <dbReference type="Rhea" id="RHEA:68080"/>
        <dbReference type="Rhea" id="RHEA-COMP:10464"/>
        <dbReference type="Rhea" id="RHEA-COMP:13936"/>
        <dbReference type="Rhea" id="RHEA-COMP:17355"/>
        <dbReference type="ChEBI" id="CHEBI:15377"/>
        <dbReference type="ChEBI" id="CHEBI:15378"/>
        <dbReference type="ChEBI" id="CHEBI:33019"/>
        <dbReference type="ChEBI" id="CHEBI:37565"/>
        <dbReference type="ChEBI" id="CHEBI:58115"/>
        <dbReference type="ChEBI" id="CHEBI:83064"/>
        <dbReference type="ChEBI" id="CHEBI:138284"/>
        <dbReference type="ChEBI" id="CHEBI:173118"/>
        <dbReference type="EC" id="6.5.1.8"/>
    </reaction>
</comment>
<evidence type="ECO:0000256" key="13">
    <source>
        <dbReference type="RuleBase" id="RU371113"/>
    </source>
</evidence>
<dbReference type="GO" id="GO:0170057">
    <property type="term" value="F:RNA ligase (GTP) activity"/>
    <property type="evidence" value="ECO:0007669"/>
    <property type="project" value="UniProtKB-EC"/>
</dbReference>